<feature type="domain" description="YjiS-like" evidence="1">
    <location>
        <begin position="51"/>
        <end position="84"/>
    </location>
</feature>
<comment type="caution">
    <text evidence="2">The sequence shown here is derived from an EMBL/GenBank/DDBJ whole genome shotgun (WGS) entry which is preliminary data.</text>
</comment>
<dbReference type="AlphaFoldDB" id="A0A2S6MXF3"/>
<name>A0A2S6MXF3_RHOGL</name>
<dbReference type="Proteomes" id="UP000239724">
    <property type="component" value="Unassembled WGS sequence"/>
</dbReference>
<evidence type="ECO:0000313" key="2">
    <source>
        <dbReference type="EMBL" id="PPQ27028.1"/>
    </source>
</evidence>
<reference evidence="2 3" key="1">
    <citation type="journal article" date="2018" name="Arch. Microbiol.">
        <title>New insights into the metabolic potential of the phototrophic purple bacterium Rhodopila globiformis DSM 161(T) from its draft genome sequence and evidence for a vanadium-dependent nitrogenase.</title>
        <authorList>
            <person name="Imhoff J.F."/>
            <person name="Rahn T."/>
            <person name="Kunzel S."/>
            <person name="Neulinger S.C."/>
        </authorList>
    </citation>
    <scope>NUCLEOTIDE SEQUENCE [LARGE SCALE GENOMIC DNA]</scope>
    <source>
        <strain evidence="2 3">DSM 161</strain>
    </source>
</reference>
<sequence length="103" mass="11444">MSVQTADSQFSFKLPSLSYIDARWEEPELLAPAAAPGRRTGLAAWLSARVAAFQAWRRDREAAAELASMSSRDLMDIGLTRSDLSRVFDPACNDDLRTRGARR</sequence>
<protein>
    <recommendedName>
        <fullName evidence="1">YjiS-like domain-containing protein</fullName>
    </recommendedName>
</protein>
<dbReference type="Pfam" id="PF06568">
    <property type="entry name" value="YjiS-like"/>
    <property type="match status" value="1"/>
</dbReference>
<dbReference type="OrthoDB" id="8116725at2"/>
<gene>
    <name evidence="2" type="ORF">CCS01_28230</name>
</gene>
<dbReference type="InterPro" id="IPR009506">
    <property type="entry name" value="YjiS-like"/>
</dbReference>
<dbReference type="RefSeq" id="WP_104522168.1">
    <property type="nucleotide sequence ID" value="NZ_NHRY01000263.1"/>
</dbReference>
<keyword evidence="3" id="KW-1185">Reference proteome</keyword>
<dbReference type="EMBL" id="NHRY01000263">
    <property type="protein sequence ID" value="PPQ27028.1"/>
    <property type="molecule type" value="Genomic_DNA"/>
</dbReference>
<organism evidence="2 3">
    <name type="scientific">Rhodopila globiformis</name>
    <name type="common">Rhodopseudomonas globiformis</name>
    <dbReference type="NCBI Taxonomy" id="1071"/>
    <lineage>
        <taxon>Bacteria</taxon>
        <taxon>Pseudomonadati</taxon>
        <taxon>Pseudomonadota</taxon>
        <taxon>Alphaproteobacteria</taxon>
        <taxon>Acetobacterales</taxon>
        <taxon>Acetobacteraceae</taxon>
        <taxon>Rhodopila</taxon>
    </lineage>
</organism>
<evidence type="ECO:0000313" key="3">
    <source>
        <dbReference type="Proteomes" id="UP000239724"/>
    </source>
</evidence>
<accession>A0A2S6MXF3</accession>
<proteinExistence type="predicted"/>
<evidence type="ECO:0000259" key="1">
    <source>
        <dbReference type="Pfam" id="PF06568"/>
    </source>
</evidence>